<dbReference type="InterPro" id="IPR014748">
    <property type="entry name" value="Enoyl-CoA_hydra_C"/>
</dbReference>
<evidence type="ECO:0000256" key="3">
    <source>
        <dbReference type="RuleBase" id="RU003707"/>
    </source>
</evidence>
<dbReference type="Gene3D" id="3.90.226.10">
    <property type="entry name" value="2-enoyl-CoA Hydratase, Chain A, domain 1"/>
    <property type="match status" value="1"/>
</dbReference>
<dbReference type="PROSITE" id="PS00166">
    <property type="entry name" value="ENOYL_COA_HYDRATASE"/>
    <property type="match status" value="1"/>
</dbReference>
<protein>
    <submittedName>
        <fullName evidence="4">Enoyl-CoA hydratase</fullName>
    </submittedName>
</protein>
<accession>A0A971S0T2</accession>
<dbReference type="GO" id="GO:0006635">
    <property type="term" value="P:fatty acid beta-oxidation"/>
    <property type="evidence" value="ECO:0007669"/>
    <property type="project" value="TreeGrafter"/>
</dbReference>
<dbReference type="Proteomes" id="UP000777265">
    <property type="component" value="Unassembled WGS sequence"/>
</dbReference>
<dbReference type="GO" id="GO:0016829">
    <property type="term" value="F:lyase activity"/>
    <property type="evidence" value="ECO:0007669"/>
    <property type="project" value="UniProtKB-KW"/>
</dbReference>
<dbReference type="Gene3D" id="1.10.12.10">
    <property type="entry name" value="Lyase 2-enoyl-coa Hydratase, Chain A, domain 2"/>
    <property type="match status" value="1"/>
</dbReference>
<dbReference type="Pfam" id="PF00378">
    <property type="entry name" value="ECH_1"/>
    <property type="match status" value="1"/>
</dbReference>
<reference evidence="4" key="2">
    <citation type="submission" date="2020-01" db="EMBL/GenBank/DDBJ databases">
        <authorList>
            <person name="Campanaro S."/>
        </authorList>
    </citation>
    <scope>NUCLEOTIDE SEQUENCE</scope>
    <source>
        <strain evidence="4">AS06rmzACSIP_7</strain>
    </source>
</reference>
<evidence type="ECO:0000313" key="5">
    <source>
        <dbReference type="Proteomes" id="UP000777265"/>
    </source>
</evidence>
<reference evidence="4" key="1">
    <citation type="journal article" date="2020" name="Biotechnol. Biofuels">
        <title>New insights from the biogas microbiome by comprehensive genome-resolved metagenomics of nearly 1600 species originating from multiple anaerobic digesters.</title>
        <authorList>
            <person name="Campanaro S."/>
            <person name="Treu L."/>
            <person name="Rodriguez-R L.M."/>
            <person name="Kovalovszki A."/>
            <person name="Ziels R.M."/>
            <person name="Maus I."/>
            <person name="Zhu X."/>
            <person name="Kougias P.G."/>
            <person name="Basile A."/>
            <person name="Luo G."/>
            <person name="Schluter A."/>
            <person name="Konstantinidis K.T."/>
            <person name="Angelidaki I."/>
        </authorList>
    </citation>
    <scope>NUCLEOTIDE SEQUENCE</scope>
    <source>
        <strain evidence="4">AS06rmzACSIP_7</strain>
    </source>
</reference>
<dbReference type="InterPro" id="IPR001753">
    <property type="entry name" value="Enoyl-CoA_hydra/iso"/>
</dbReference>
<keyword evidence="2" id="KW-0456">Lyase</keyword>
<dbReference type="CDD" id="cd06558">
    <property type="entry name" value="crotonase-like"/>
    <property type="match status" value="1"/>
</dbReference>
<dbReference type="InterPro" id="IPR029045">
    <property type="entry name" value="ClpP/crotonase-like_dom_sf"/>
</dbReference>
<dbReference type="PANTHER" id="PTHR11941">
    <property type="entry name" value="ENOYL-COA HYDRATASE-RELATED"/>
    <property type="match status" value="1"/>
</dbReference>
<evidence type="ECO:0000313" key="4">
    <source>
        <dbReference type="EMBL" id="NLW35388.1"/>
    </source>
</evidence>
<sequence length="262" mass="28983">MNEPHILYETIGHVAMITLNRPRARNAFSPEMITLWRDYLERAGLDDTIRVIVVTGKGDTFCSGGDIRDMAEGKLKSWDMKRFLWDGVHRIVLALEDLDKPVIAAVNGAAMGAGMDMAIMCDLRVCSDRARLAESYIMMGLVPGDGGAYFLPRLVGTSKALELLLTGDVMTAEEALGLGIVNRVVPHDQLMAETMKLAEKIAAKPPLAVRMMKRAVYQGMTSTLRSHLDYISSQLSLLSETKDHHEAAMSFLEKRKPQFSGE</sequence>
<comment type="similarity">
    <text evidence="1 3">Belongs to the enoyl-CoA hydratase/isomerase family.</text>
</comment>
<dbReference type="AlphaFoldDB" id="A0A971S0T2"/>
<dbReference type="FunFam" id="3.90.226.10:FF:000009">
    <property type="entry name" value="Carnitinyl-CoA dehydratase"/>
    <property type="match status" value="1"/>
</dbReference>
<dbReference type="SUPFAM" id="SSF52096">
    <property type="entry name" value="ClpP/crotonase"/>
    <property type="match status" value="1"/>
</dbReference>
<evidence type="ECO:0000256" key="1">
    <source>
        <dbReference type="ARBA" id="ARBA00005254"/>
    </source>
</evidence>
<evidence type="ECO:0000256" key="2">
    <source>
        <dbReference type="ARBA" id="ARBA00023239"/>
    </source>
</evidence>
<comment type="caution">
    <text evidence="4">The sequence shown here is derived from an EMBL/GenBank/DDBJ whole genome shotgun (WGS) entry which is preliminary data.</text>
</comment>
<proteinExistence type="inferred from homology"/>
<dbReference type="InterPro" id="IPR018376">
    <property type="entry name" value="Enoyl-CoA_hyd/isom_CS"/>
</dbReference>
<organism evidence="4 5">
    <name type="scientific">Syntrophorhabdus aromaticivorans</name>
    <dbReference type="NCBI Taxonomy" id="328301"/>
    <lineage>
        <taxon>Bacteria</taxon>
        <taxon>Pseudomonadati</taxon>
        <taxon>Thermodesulfobacteriota</taxon>
        <taxon>Syntrophorhabdia</taxon>
        <taxon>Syntrophorhabdales</taxon>
        <taxon>Syntrophorhabdaceae</taxon>
        <taxon>Syntrophorhabdus</taxon>
    </lineage>
</organism>
<gene>
    <name evidence="4" type="ORF">GXY80_07900</name>
</gene>
<dbReference type="EMBL" id="JAAYEE010000128">
    <property type="protein sequence ID" value="NLW35388.1"/>
    <property type="molecule type" value="Genomic_DNA"/>
</dbReference>
<name>A0A971S0T2_9BACT</name>
<dbReference type="PANTHER" id="PTHR11941:SF54">
    <property type="entry name" value="ENOYL-COA HYDRATASE, MITOCHONDRIAL"/>
    <property type="match status" value="1"/>
</dbReference>